<dbReference type="Proteomes" id="UP000078302">
    <property type="component" value="Unassembled WGS sequence"/>
</dbReference>
<organism evidence="1 2">
    <name type="scientific">Acidithiobacillus ferrooxidans</name>
    <name type="common">Thiobacillus ferrooxidans</name>
    <dbReference type="NCBI Taxonomy" id="920"/>
    <lineage>
        <taxon>Bacteria</taxon>
        <taxon>Pseudomonadati</taxon>
        <taxon>Pseudomonadota</taxon>
        <taxon>Acidithiobacillia</taxon>
        <taxon>Acidithiobacillales</taxon>
        <taxon>Acidithiobacillaceae</taxon>
        <taxon>Acidithiobacillus</taxon>
    </lineage>
</organism>
<dbReference type="Gene3D" id="1.25.40.10">
    <property type="entry name" value="Tetratricopeptide repeat domain"/>
    <property type="match status" value="1"/>
</dbReference>
<dbReference type="AlphaFoldDB" id="A0A179B6T7"/>
<evidence type="ECO:0000313" key="2">
    <source>
        <dbReference type="Proteomes" id="UP000078302"/>
    </source>
</evidence>
<sequence>MLVKTFLEPFLEEEHVMMYKGRFTASILLALGLTVPVLSWAEGTLLNLRNQAEGSPAALQQLQNQADTGNRAAGYYLGTLYDPGLKLGHIEKPDWVRATYWYQRSAQSQKDPVTCYPNKAVARTASGIGAWWRIEAEENMNGSDNDNGHC</sequence>
<proteinExistence type="predicted"/>
<evidence type="ECO:0008006" key="3">
    <source>
        <dbReference type="Google" id="ProtNLM"/>
    </source>
</evidence>
<keyword evidence="2" id="KW-1185">Reference proteome</keyword>
<protein>
    <recommendedName>
        <fullName evidence="3">Sel1 repeat family protein</fullName>
    </recommendedName>
</protein>
<accession>A0A179B6T7</accession>
<evidence type="ECO:0000313" key="1">
    <source>
        <dbReference type="EMBL" id="OAP87422.1"/>
    </source>
</evidence>
<comment type="caution">
    <text evidence="1">The sequence shown here is derived from an EMBL/GenBank/DDBJ whole genome shotgun (WGS) entry which is preliminary data.</text>
</comment>
<dbReference type="OrthoDB" id="5297028at2"/>
<reference evidence="1 2" key="1">
    <citation type="submission" date="2016-04" db="EMBL/GenBank/DDBJ databases">
        <title>Acidithiobacillus ferrooxidans genome sequencing and assembly.</title>
        <authorList>
            <person name="Zhou Z."/>
        </authorList>
    </citation>
    <scope>NUCLEOTIDE SEQUENCE [LARGE SCALE GENOMIC DNA]</scope>
    <source>
        <strain evidence="1 2">BY0502</strain>
    </source>
</reference>
<gene>
    <name evidence="1" type="ORF">A4H96_14110</name>
</gene>
<name>A0A179B6T7_ACIFR</name>
<dbReference type="InterPro" id="IPR011990">
    <property type="entry name" value="TPR-like_helical_dom_sf"/>
</dbReference>
<dbReference type="EMBL" id="LVXZ01000242">
    <property type="protein sequence ID" value="OAP87422.1"/>
    <property type="molecule type" value="Genomic_DNA"/>
</dbReference>